<dbReference type="EMBL" id="FRAG01000122">
    <property type="protein sequence ID" value="SHK63297.1"/>
    <property type="molecule type" value="Genomic_DNA"/>
</dbReference>
<protein>
    <submittedName>
        <fullName evidence="1">Uncharacterized protein</fullName>
    </submittedName>
</protein>
<sequence length="68" mass="8244">MYKSKNTKGVMFVYIYIPQEILQLLLFPRELLSIPNYKYFVNFIWCLLVTEGRKTTRNIYIVSFTRDI</sequence>
<keyword evidence="2" id="KW-1185">Reference proteome</keyword>
<dbReference type="AlphaFoldDB" id="A0A1M6U262"/>
<accession>A0A1M6U262</accession>
<reference evidence="1 2" key="1">
    <citation type="submission" date="2016-11" db="EMBL/GenBank/DDBJ databases">
        <authorList>
            <person name="Jaros S."/>
            <person name="Januszkiewicz K."/>
            <person name="Wedrychowicz H."/>
        </authorList>
    </citation>
    <scope>NUCLEOTIDE SEQUENCE [LARGE SCALE GENOMIC DNA]</scope>
    <source>
        <strain evidence="1 2">DSM 15212</strain>
    </source>
</reference>
<proteinExistence type="predicted"/>
<name>A0A1M6U262_PARC5</name>
<dbReference type="STRING" id="1121301.SAMN02745912_03852"/>
<organism evidence="1 2">
    <name type="scientific">Paramaledivibacter caminithermalis (strain DSM 15212 / CIP 107654 / DViRD3)</name>
    <name type="common">Clostridium caminithermale</name>
    <dbReference type="NCBI Taxonomy" id="1121301"/>
    <lineage>
        <taxon>Bacteria</taxon>
        <taxon>Bacillati</taxon>
        <taxon>Bacillota</taxon>
        <taxon>Clostridia</taxon>
        <taxon>Peptostreptococcales</taxon>
        <taxon>Caminicellaceae</taxon>
        <taxon>Paramaledivibacter</taxon>
    </lineage>
</organism>
<evidence type="ECO:0000313" key="2">
    <source>
        <dbReference type="Proteomes" id="UP000184465"/>
    </source>
</evidence>
<evidence type="ECO:0000313" key="1">
    <source>
        <dbReference type="EMBL" id="SHK63297.1"/>
    </source>
</evidence>
<gene>
    <name evidence="1" type="ORF">SAMN02745912_03852</name>
</gene>
<dbReference type="Proteomes" id="UP000184465">
    <property type="component" value="Unassembled WGS sequence"/>
</dbReference>